<keyword evidence="3" id="KW-0597">Phosphoprotein</keyword>
<evidence type="ECO:0000259" key="9">
    <source>
        <dbReference type="SMART" id="SM00911"/>
    </source>
</evidence>
<organism evidence="10 11">
    <name type="scientific">Neorhizobium alkalisoli</name>
    <dbReference type="NCBI Taxonomy" id="528178"/>
    <lineage>
        <taxon>Bacteria</taxon>
        <taxon>Pseudomonadati</taxon>
        <taxon>Pseudomonadota</taxon>
        <taxon>Alphaproteobacteria</taxon>
        <taxon>Hyphomicrobiales</taxon>
        <taxon>Rhizobiaceae</taxon>
        <taxon>Rhizobium/Agrobacterium group</taxon>
        <taxon>Neorhizobium</taxon>
    </lineage>
</organism>
<dbReference type="Proteomes" id="UP000320653">
    <property type="component" value="Unassembled WGS sequence"/>
</dbReference>
<dbReference type="InterPro" id="IPR011102">
    <property type="entry name" value="Sig_transdc_His_kinase_HWE"/>
</dbReference>
<evidence type="ECO:0000256" key="6">
    <source>
        <dbReference type="ARBA" id="ARBA00022777"/>
    </source>
</evidence>
<accession>A0A561QCF0</accession>
<name>A0A561QCF0_9HYPH</name>
<comment type="catalytic activity">
    <reaction evidence="1">
        <text>ATP + protein L-histidine = ADP + protein N-phospho-L-histidine.</text>
        <dbReference type="EC" id="2.7.13.3"/>
    </reaction>
</comment>
<keyword evidence="4" id="KW-0808">Transferase</keyword>
<evidence type="ECO:0000256" key="7">
    <source>
        <dbReference type="ARBA" id="ARBA00022840"/>
    </source>
</evidence>
<keyword evidence="5" id="KW-0547">Nucleotide-binding</keyword>
<dbReference type="Gene3D" id="3.30.565.10">
    <property type="entry name" value="Histidine kinase-like ATPase, C-terminal domain"/>
    <property type="match status" value="1"/>
</dbReference>
<dbReference type="Pfam" id="PF13185">
    <property type="entry name" value="GAF_2"/>
    <property type="match status" value="1"/>
</dbReference>
<dbReference type="InterPro" id="IPR029016">
    <property type="entry name" value="GAF-like_dom_sf"/>
</dbReference>
<evidence type="ECO:0000259" key="8">
    <source>
        <dbReference type="SMART" id="SM00065"/>
    </source>
</evidence>
<evidence type="ECO:0000256" key="4">
    <source>
        <dbReference type="ARBA" id="ARBA00022679"/>
    </source>
</evidence>
<keyword evidence="11" id="KW-1185">Reference proteome</keyword>
<evidence type="ECO:0000313" key="10">
    <source>
        <dbReference type="EMBL" id="TWF48012.1"/>
    </source>
</evidence>
<dbReference type="SMART" id="SM00911">
    <property type="entry name" value="HWE_HK"/>
    <property type="match status" value="1"/>
</dbReference>
<keyword evidence="6 10" id="KW-0418">Kinase</keyword>
<dbReference type="SUPFAM" id="SSF55874">
    <property type="entry name" value="ATPase domain of HSP90 chaperone/DNA topoisomerase II/histidine kinase"/>
    <property type="match status" value="1"/>
</dbReference>
<dbReference type="GO" id="GO:0004673">
    <property type="term" value="F:protein histidine kinase activity"/>
    <property type="evidence" value="ECO:0007669"/>
    <property type="project" value="UniProtKB-EC"/>
</dbReference>
<dbReference type="PANTHER" id="PTHR41523:SF8">
    <property type="entry name" value="ETHYLENE RESPONSE SENSOR PROTEIN"/>
    <property type="match status" value="1"/>
</dbReference>
<evidence type="ECO:0000313" key="11">
    <source>
        <dbReference type="Proteomes" id="UP000320653"/>
    </source>
</evidence>
<dbReference type="GO" id="GO:0005524">
    <property type="term" value="F:ATP binding"/>
    <property type="evidence" value="ECO:0007669"/>
    <property type="project" value="UniProtKB-KW"/>
</dbReference>
<evidence type="ECO:0000256" key="2">
    <source>
        <dbReference type="ARBA" id="ARBA00012438"/>
    </source>
</evidence>
<evidence type="ECO:0000256" key="5">
    <source>
        <dbReference type="ARBA" id="ARBA00022741"/>
    </source>
</evidence>
<dbReference type="SMART" id="SM00065">
    <property type="entry name" value="GAF"/>
    <property type="match status" value="1"/>
</dbReference>
<proteinExistence type="predicted"/>
<keyword evidence="7" id="KW-0067">ATP-binding</keyword>
<dbReference type="Gene3D" id="3.30.450.40">
    <property type="match status" value="1"/>
</dbReference>
<dbReference type="InterPro" id="IPR003018">
    <property type="entry name" value="GAF"/>
</dbReference>
<dbReference type="Pfam" id="PF07536">
    <property type="entry name" value="HWE_HK"/>
    <property type="match status" value="1"/>
</dbReference>
<feature type="domain" description="Signal transduction histidine kinase HWE region" evidence="9">
    <location>
        <begin position="194"/>
        <end position="283"/>
    </location>
</feature>
<dbReference type="SUPFAM" id="SSF55781">
    <property type="entry name" value="GAF domain-like"/>
    <property type="match status" value="1"/>
</dbReference>
<evidence type="ECO:0000256" key="3">
    <source>
        <dbReference type="ARBA" id="ARBA00022553"/>
    </source>
</evidence>
<feature type="domain" description="GAF" evidence="8">
    <location>
        <begin position="29"/>
        <end position="182"/>
    </location>
</feature>
<dbReference type="OrthoDB" id="341208at2"/>
<reference evidence="10 11" key="1">
    <citation type="submission" date="2019-06" db="EMBL/GenBank/DDBJ databases">
        <title>Sorghum-associated microbial communities from plants grown in Nebraska, USA.</title>
        <authorList>
            <person name="Schachtman D."/>
        </authorList>
    </citation>
    <scope>NUCLEOTIDE SEQUENCE [LARGE SCALE GENOMIC DNA]</scope>
    <source>
        <strain evidence="10 11">1225</strain>
    </source>
</reference>
<dbReference type="PANTHER" id="PTHR41523">
    <property type="entry name" value="TWO-COMPONENT SYSTEM SENSOR PROTEIN"/>
    <property type="match status" value="1"/>
</dbReference>
<dbReference type="AlphaFoldDB" id="A0A561QCF0"/>
<dbReference type="EC" id="2.7.13.3" evidence="2"/>
<protein>
    <recommendedName>
        <fullName evidence="2">histidine kinase</fullName>
        <ecNumber evidence="2">2.7.13.3</ecNumber>
    </recommendedName>
</protein>
<evidence type="ECO:0000256" key="1">
    <source>
        <dbReference type="ARBA" id="ARBA00000085"/>
    </source>
</evidence>
<comment type="caution">
    <text evidence="10">The sequence shown here is derived from an EMBL/GenBank/DDBJ whole genome shotgun (WGS) entry which is preliminary data.</text>
</comment>
<sequence length="390" mass="41899">MTLMNIPSIQSELIIAERDILARVALGGPIKEVLRDIILLVEKPAEGELLASVLLMSEDGRSLHEGAAPSLAPEYNAAIDGIPVGHGIGSCGTAALSGEAVMVADIDTDPLWADFRELAAAHGLKACWSMPIKAADGRILGTFANYYREPREPTERDIEVIGMVTRTTAIAIERYNHEMARDRAEQQRLLLLRELNHRVKNVFALTNSLLMMSARSVSTAEELSAVVRGRLTALSKAHELAQPDLSLIDSGGADISLHRVLADILAPYTQGPTGNRVSIEGGDDIPVSPDHLTAIALILHELATNAAKYGALGPVDGRVSVSCRRADTIEIRWSERGGPEVGEPSKSGFGSTLVRRSVQGLRGEMANKWNPEGLDVVIKLPIDALARVSI</sequence>
<dbReference type="EMBL" id="VIWP01000009">
    <property type="protein sequence ID" value="TWF48012.1"/>
    <property type="molecule type" value="Genomic_DNA"/>
</dbReference>
<gene>
    <name evidence="10" type="ORF">FHW37_10975</name>
</gene>
<dbReference type="InterPro" id="IPR036890">
    <property type="entry name" value="HATPase_C_sf"/>
</dbReference>